<dbReference type="PANTHER" id="PTHR31301">
    <property type="entry name" value="LOB DOMAIN-CONTAINING PROTEIN 4-RELATED"/>
    <property type="match status" value="1"/>
</dbReference>
<dbReference type="AlphaFoldDB" id="A0AA86SQS5"/>
<keyword evidence="5" id="KW-1185">Reference proteome</keyword>
<evidence type="ECO:0000313" key="5">
    <source>
        <dbReference type="Proteomes" id="UP001189624"/>
    </source>
</evidence>
<dbReference type="Pfam" id="PF03195">
    <property type="entry name" value="LOB"/>
    <property type="match status" value="1"/>
</dbReference>
<comment type="similarity">
    <text evidence="1">Belongs to the LOB domain-containing protein family.</text>
</comment>
<evidence type="ECO:0000256" key="1">
    <source>
        <dbReference type="ARBA" id="ARBA00005474"/>
    </source>
</evidence>
<feature type="region of interest" description="Disordered" evidence="2">
    <location>
        <begin position="138"/>
        <end position="161"/>
    </location>
</feature>
<evidence type="ECO:0000256" key="2">
    <source>
        <dbReference type="SAM" id="MobiDB-lite"/>
    </source>
</evidence>
<evidence type="ECO:0000313" key="4">
    <source>
        <dbReference type="EMBL" id="CAJ1955429.1"/>
    </source>
</evidence>
<proteinExistence type="inferred from homology"/>
<dbReference type="PANTHER" id="PTHR31301:SF105">
    <property type="entry name" value="LOB DOMAIN PROTEIN"/>
    <property type="match status" value="1"/>
</dbReference>
<gene>
    <name evidence="4" type="ORF">AYBTSS11_LOCUS16121</name>
</gene>
<sequence length="190" mass="21128">MKAPLAALSIAGSMESGTITSRTTSQACAACRYQRRKCGPNCILAPFFPHHRHKQFRHAHRLFGVGKITNMIKPLEPHNRNMAIATILFESDMRAKDPVGGCSRILQRLNSQIASAQAELQLVLQHLALFRAQAHHNSNAPIPPSPSPSPSFLPTSSPYPGQIRLQEQQHHHAYNLHEDMNMMDPHNPIA</sequence>
<evidence type="ECO:0000259" key="3">
    <source>
        <dbReference type="PROSITE" id="PS50891"/>
    </source>
</evidence>
<dbReference type="Gramene" id="rna-AYBTSS11_LOCUS16121">
    <property type="protein sequence ID" value="CAJ1955429.1"/>
    <property type="gene ID" value="gene-AYBTSS11_LOCUS16121"/>
</dbReference>
<dbReference type="InterPro" id="IPR004883">
    <property type="entry name" value="LOB"/>
</dbReference>
<dbReference type="EMBL" id="OY731402">
    <property type="protein sequence ID" value="CAJ1955429.1"/>
    <property type="molecule type" value="Genomic_DNA"/>
</dbReference>
<organism evidence="4 5">
    <name type="scientific">Sphenostylis stenocarpa</name>
    <dbReference type="NCBI Taxonomy" id="92480"/>
    <lineage>
        <taxon>Eukaryota</taxon>
        <taxon>Viridiplantae</taxon>
        <taxon>Streptophyta</taxon>
        <taxon>Embryophyta</taxon>
        <taxon>Tracheophyta</taxon>
        <taxon>Spermatophyta</taxon>
        <taxon>Magnoliopsida</taxon>
        <taxon>eudicotyledons</taxon>
        <taxon>Gunneridae</taxon>
        <taxon>Pentapetalae</taxon>
        <taxon>rosids</taxon>
        <taxon>fabids</taxon>
        <taxon>Fabales</taxon>
        <taxon>Fabaceae</taxon>
        <taxon>Papilionoideae</taxon>
        <taxon>50 kb inversion clade</taxon>
        <taxon>NPAAA clade</taxon>
        <taxon>indigoferoid/millettioid clade</taxon>
        <taxon>Phaseoleae</taxon>
        <taxon>Sphenostylis</taxon>
    </lineage>
</organism>
<reference evidence="4" key="1">
    <citation type="submission" date="2023-10" db="EMBL/GenBank/DDBJ databases">
        <authorList>
            <person name="Domelevo Entfellner J.-B."/>
        </authorList>
    </citation>
    <scope>NUCLEOTIDE SEQUENCE</scope>
</reference>
<name>A0AA86SQS5_9FABA</name>
<dbReference type="PROSITE" id="PS50891">
    <property type="entry name" value="LOB"/>
    <property type="match status" value="1"/>
</dbReference>
<accession>A0AA86SQS5</accession>
<dbReference type="Proteomes" id="UP001189624">
    <property type="component" value="Chromosome 5"/>
</dbReference>
<feature type="compositionally biased region" description="Pro residues" evidence="2">
    <location>
        <begin position="141"/>
        <end position="151"/>
    </location>
</feature>
<feature type="domain" description="LOB" evidence="3">
    <location>
        <begin position="26"/>
        <end position="127"/>
    </location>
</feature>
<protein>
    <recommendedName>
        <fullName evidence="3">LOB domain-containing protein</fullName>
    </recommendedName>
</protein>